<comment type="caution">
    <text evidence="2">The sequence shown here is derived from an EMBL/GenBank/DDBJ whole genome shotgun (WGS) entry which is preliminary data.</text>
</comment>
<dbReference type="AlphaFoldDB" id="A0A101MH46"/>
<dbReference type="Proteomes" id="UP000055045">
    <property type="component" value="Unassembled WGS sequence"/>
</dbReference>
<evidence type="ECO:0000313" key="2">
    <source>
        <dbReference type="EMBL" id="KUM60462.1"/>
    </source>
</evidence>
<feature type="region of interest" description="Disordered" evidence="1">
    <location>
        <begin position="296"/>
        <end position="315"/>
    </location>
</feature>
<evidence type="ECO:0000256" key="1">
    <source>
        <dbReference type="SAM" id="MobiDB-lite"/>
    </source>
</evidence>
<name>A0A101MH46_PENFR</name>
<feature type="compositionally biased region" description="Acidic residues" evidence="1">
    <location>
        <begin position="299"/>
        <end position="315"/>
    </location>
</feature>
<gene>
    <name evidence="2" type="ORF">ACN42_g6676</name>
</gene>
<feature type="region of interest" description="Disordered" evidence="1">
    <location>
        <begin position="354"/>
        <end position="417"/>
    </location>
</feature>
<organism evidence="2 3">
    <name type="scientific">Penicillium freii</name>
    <dbReference type="NCBI Taxonomy" id="48697"/>
    <lineage>
        <taxon>Eukaryota</taxon>
        <taxon>Fungi</taxon>
        <taxon>Dikarya</taxon>
        <taxon>Ascomycota</taxon>
        <taxon>Pezizomycotina</taxon>
        <taxon>Eurotiomycetes</taxon>
        <taxon>Eurotiomycetidae</taxon>
        <taxon>Eurotiales</taxon>
        <taxon>Aspergillaceae</taxon>
        <taxon>Penicillium</taxon>
    </lineage>
</organism>
<accession>A0A101MH46</accession>
<reference evidence="2 3" key="1">
    <citation type="submission" date="2015-10" db="EMBL/GenBank/DDBJ databases">
        <title>Genome sequencing of Penicillium freii.</title>
        <authorList>
            <person name="Nguyen H.D."/>
            <person name="Visagie C.M."/>
            <person name="Seifert K.A."/>
        </authorList>
    </citation>
    <scope>NUCLEOTIDE SEQUENCE [LARGE SCALE GENOMIC DNA]</scope>
    <source>
        <strain evidence="2 3">DAOM 242723</strain>
    </source>
</reference>
<keyword evidence="3" id="KW-1185">Reference proteome</keyword>
<protein>
    <submittedName>
        <fullName evidence="2">Uncharacterized protein</fullName>
    </submittedName>
</protein>
<dbReference type="EMBL" id="LLXE01000174">
    <property type="protein sequence ID" value="KUM60462.1"/>
    <property type="molecule type" value="Genomic_DNA"/>
</dbReference>
<proteinExistence type="predicted"/>
<feature type="compositionally biased region" description="Basic and acidic residues" evidence="1">
    <location>
        <begin position="364"/>
        <end position="411"/>
    </location>
</feature>
<dbReference type="STRING" id="48697.A0A101MH46"/>
<evidence type="ECO:0000313" key="3">
    <source>
        <dbReference type="Proteomes" id="UP000055045"/>
    </source>
</evidence>
<sequence>MPTSAPKEAKMACHPSDEAEFIEQQEILRDRCSKALADHLKTTPDVVWTSKDGYGRFPTTKEEEAQLKLVLDPEFNEETGQWDFPPANNRLSDELVYLAIKFMNARHRARLYPYDFDAMGHIDPQRVSSGPAPIIWAHGLPFFLVYKGYYILCGRETATSIGWLIHKKTKDVMQTNPIWSIGAVIAPDSAVKAPHTITRQMTQHKPSGVESELKYRSKAWTRDVVAASHHLCAVLPNPEVDGIEICPLWKAWGYNVRCGPMKRGVKPTTMPKEFFTSHGIKNFDYEALSRPYSNRLLNEDDELDEETDSDDDVEMEELAGKSGELASSGNKSMMAQSASQVDVNMDIVSPVEVPAQVPAQGPEKVTEKVPDDIKGEAKEEAKEEVKEEVEKEAPKEIPKDPETAPSEHEENQPVISDNIVDAELDLDMDIETPMEESIHTPAREQTSTIIIPFPETTIQAVATTEPSDVQPMTENPETEQVVTDTSSVNLHTIDPSKVDQIAPEQSGTEELNHTTACIQSEEAELTEGPAS</sequence>